<feature type="compositionally biased region" description="Basic and acidic residues" evidence="1">
    <location>
        <begin position="494"/>
        <end position="503"/>
    </location>
</feature>
<feature type="compositionally biased region" description="Basic and acidic residues" evidence="1">
    <location>
        <begin position="1"/>
        <end position="13"/>
    </location>
</feature>
<evidence type="ECO:0000313" key="3">
    <source>
        <dbReference type="Proteomes" id="UP001175261"/>
    </source>
</evidence>
<sequence>MDRHGGGTLETRRSSNQLLVDKLGRKPLFGAANPGDGSARDSEGSQQPRPPGSGRYRPPIDGLTHRARSDGLAPASAQRNGFHTAGQTPSGSRLPQVKGSSVSARRPLTMSEAFKLAEQEEGAFGGEDGPMDGSPSPAPRSWRSRFNTQMKATEAGRELAKVTRGDLPGADDSNPQPTTRPSDDQFDFGDGELAIPPLVPGIEDSPFASPDIKQGLGSPMRRHSTTDSPQKSFAWDIDQDFTAGDLQVSDSPRIRVDDRPFANRRVFDDNREIDLQSPTRLNPPGSRNTKLDEILALERRAGDVHSLVLPSPRRNTKLEDIAALEASAQSHIPIPDRKLSTPKNSKLSEIHQRELEGLSKRQLASLRLGEIREQNAMARSAPDTDRLLFSKDSPRDSKAESKTDSDRFSRPKSAYEAARETGSNPIATFKSRQKTGREISRSLDDKDWRSSVERARPTESHSRKSSNDASRPAARGTGISPALRRTASNTTSEKTSDSSETKSRFAKRAAARNGRKQNKDNRDGDNKRLTVGFSGLKRVQSTESTNSKRSSMHSEPDPTERLEAELKLFAPTDNHSEPGSVRAQSPASDSDDENMAEATPKPKRQDPLLMPTPRVTGAYVETPATVRVEKVVPQGEETKPESTSGEEELDRLRPTRVSLGDRKRSSSWSSADRYLSSDPGAAETQSADETSAAVKKPKAKLPRRQRPPIRNSAKLPSVKDDLLELHRLHNVEDSTLDDLEEILTGQKQPADTKEEGIIQEQQGKDPEKTEAVSEDERPATRLEPEPQHKSTIPKSIKVETPDVDDLAAYDRMSKSLHTVSLGIRDAKKGIESLEDRFTSSQSEKSPAMAPETHTHDHDHGPACVARPEASGLAYIHVPVPRLYQHTPTFRFTLAGLLVLMVSIWYATETAMCAKFCRPTSCDPTTGPCVWSFDDPTSFGTALPIKVDQWVTRGYGRKRFGELYEILDDTKADLIDAALGRHITEVDVNSLFTPEQRRQHRRRLRKKGLLKRKYADAATPEDRAKWAAWHQARLESEKAKEAREMGYAWGDEGEGSVGGDVPMDRW</sequence>
<protein>
    <submittedName>
        <fullName evidence="2">Uncharacterized protein</fullName>
    </submittedName>
</protein>
<feature type="compositionally biased region" description="Basic and acidic residues" evidence="1">
    <location>
        <begin position="382"/>
        <end position="409"/>
    </location>
</feature>
<dbReference type="AlphaFoldDB" id="A0AA39L7S9"/>
<feature type="compositionally biased region" description="Basic and acidic residues" evidence="1">
    <location>
        <begin position="435"/>
        <end position="466"/>
    </location>
</feature>
<feature type="region of interest" description="Disordered" evidence="1">
    <location>
        <begin position="269"/>
        <end position="288"/>
    </location>
</feature>
<feature type="region of interest" description="Disordered" evidence="1">
    <location>
        <begin position="1046"/>
        <end position="1065"/>
    </location>
</feature>
<keyword evidence="3" id="KW-1185">Reference proteome</keyword>
<name>A0AA39L7S9_SARSR</name>
<feature type="compositionally biased region" description="Basic and acidic residues" evidence="1">
    <location>
        <begin position="154"/>
        <end position="164"/>
    </location>
</feature>
<evidence type="ECO:0000313" key="2">
    <source>
        <dbReference type="EMBL" id="KAK0387019.1"/>
    </source>
</evidence>
<dbReference type="EMBL" id="JAPDFR010000004">
    <property type="protein sequence ID" value="KAK0387019.1"/>
    <property type="molecule type" value="Genomic_DNA"/>
</dbReference>
<feature type="compositionally biased region" description="Basic and acidic residues" evidence="1">
    <location>
        <begin position="517"/>
        <end position="528"/>
    </location>
</feature>
<feature type="region of interest" description="Disordered" evidence="1">
    <location>
        <begin position="1"/>
        <end position="238"/>
    </location>
</feature>
<feature type="region of interest" description="Disordered" evidence="1">
    <location>
        <begin position="374"/>
        <end position="797"/>
    </location>
</feature>
<feature type="compositionally biased region" description="Basic residues" evidence="1">
    <location>
        <begin position="695"/>
        <end position="707"/>
    </location>
</feature>
<proteinExistence type="predicted"/>
<gene>
    <name evidence="2" type="ORF">NLU13_5333</name>
</gene>
<feature type="compositionally biased region" description="Basic and acidic residues" evidence="1">
    <location>
        <begin position="750"/>
        <end position="788"/>
    </location>
</feature>
<comment type="caution">
    <text evidence="2">The sequence shown here is derived from an EMBL/GenBank/DDBJ whole genome shotgun (WGS) entry which is preliminary data.</text>
</comment>
<reference evidence="2" key="1">
    <citation type="submission" date="2022-10" db="EMBL/GenBank/DDBJ databases">
        <title>Determination and structural analysis of whole genome sequence of Sarocladium strictum F4-1.</title>
        <authorList>
            <person name="Hu L."/>
            <person name="Jiang Y."/>
        </authorList>
    </citation>
    <scope>NUCLEOTIDE SEQUENCE</scope>
    <source>
        <strain evidence="2">F4-1</strain>
    </source>
</reference>
<evidence type="ECO:0000256" key="1">
    <source>
        <dbReference type="SAM" id="MobiDB-lite"/>
    </source>
</evidence>
<accession>A0AA39L7S9</accession>
<feature type="compositionally biased region" description="Basic and acidic residues" evidence="1">
    <location>
        <begin position="717"/>
        <end position="732"/>
    </location>
</feature>
<feature type="compositionally biased region" description="Polar residues" evidence="1">
    <location>
        <begin position="276"/>
        <end position="288"/>
    </location>
</feature>
<feature type="compositionally biased region" description="Polar residues" evidence="1">
    <location>
        <begin position="539"/>
        <end position="549"/>
    </location>
</feature>
<feature type="compositionally biased region" description="Basic residues" evidence="1">
    <location>
        <begin position="504"/>
        <end position="516"/>
    </location>
</feature>
<organism evidence="2 3">
    <name type="scientific">Sarocladium strictum</name>
    <name type="common">Black bundle disease fungus</name>
    <name type="synonym">Acremonium strictum</name>
    <dbReference type="NCBI Taxonomy" id="5046"/>
    <lineage>
        <taxon>Eukaryota</taxon>
        <taxon>Fungi</taxon>
        <taxon>Dikarya</taxon>
        <taxon>Ascomycota</taxon>
        <taxon>Pezizomycotina</taxon>
        <taxon>Sordariomycetes</taxon>
        <taxon>Hypocreomycetidae</taxon>
        <taxon>Hypocreales</taxon>
        <taxon>Sarocladiaceae</taxon>
        <taxon>Sarocladium</taxon>
    </lineage>
</organism>
<feature type="compositionally biased region" description="Basic and acidic residues" evidence="1">
    <location>
        <begin position="552"/>
        <end position="566"/>
    </location>
</feature>
<feature type="compositionally biased region" description="Polar residues" evidence="1">
    <location>
        <begin position="77"/>
        <end position="103"/>
    </location>
</feature>
<dbReference type="Proteomes" id="UP001175261">
    <property type="component" value="Unassembled WGS sequence"/>
</dbReference>
<feature type="region of interest" description="Disordered" evidence="1">
    <location>
        <begin position="835"/>
        <end position="859"/>
    </location>
</feature>